<evidence type="ECO:0000313" key="2">
    <source>
        <dbReference type="EMBL" id="PWY56066.1"/>
    </source>
</evidence>
<comment type="caution">
    <text evidence="2">The sequence shown here is derived from an EMBL/GenBank/DDBJ whole genome shotgun (WGS) entry which is preliminary data.</text>
</comment>
<gene>
    <name evidence="2" type="ORF">DGG96_09015</name>
</gene>
<feature type="compositionally biased region" description="Basic and acidic residues" evidence="1">
    <location>
        <begin position="1"/>
        <end position="10"/>
    </location>
</feature>
<proteinExistence type="predicted"/>
<reference evidence="2 3" key="1">
    <citation type="submission" date="2018-05" db="EMBL/GenBank/DDBJ databases">
        <title>Legionella qingyii sp.nov., whole genome shotgun sequence.</title>
        <authorList>
            <person name="Wu H."/>
            <person name="Zhu Q."/>
            <person name="Hu C."/>
        </authorList>
    </citation>
    <scope>NUCLEOTIDE SEQUENCE [LARGE SCALE GENOMIC DNA]</scope>
    <source>
        <strain evidence="2 3">HEB18</strain>
    </source>
</reference>
<protein>
    <submittedName>
        <fullName evidence="2">Uncharacterized protein</fullName>
    </submittedName>
</protein>
<dbReference type="AlphaFoldDB" id="A0A317U5G0"/>
<evidence type="ECO:0000313" key="3">
    <source>
        <dbReference type="Proteomes" id="UP000247152"/>
    </source>
</evidence>
<name>A0A317U5G0_9GAMM</name>
<accession>A0A317U5G0</accession>
<evidence type="ECO:0000256" key="1">
    <source>
        <dbReference type="SAM" id="MobiDB-lite"/>
    </source>
</evidence>
<sequence length="35" mass="3964">MMRGLREDIRVVSGRNPKPSAGIIDSQTEKQQDLH</sequence>
<feature type="region of interest" description="Disordered" evidence="1">
    <location>
        <begin position="1"/>
        <end position="35"/>
    </location>
</feature>
<dbReference type="EMBL" id="QHJG01000012">
    <property type="protein sequence ID" value="PWY56066.1"/>
    <property type="molecule type" value="Genomic_DNA"/>
</dbReference>
<organism evidence="2 3">
    <name type="scientific">Legionella qingyii</name>
    <dbReference type="NCBI Taxonomy" id="2184757"/>
    <lineage>
        <taxon>Bacteria</taxon>
        <taxon>Pseudomonadati</taxon>
        <taxon>Pseudomonadota</taxon>
        <taxon>Gammaproteobacteria</taxon>
        <taxon>Legionellales</taxon>
        <taxon>Legionellaceae</taxon>
        <taxon>Legionella</taxon>
    </lineage>
</organism>
<dbReference type="Proteomes" id="UP000247152">
    <property type="component" value="Unassembled WGS sequence"/>
</dbReference>